<evidence type="ECO:0000256" key="1">
    <source>
        <dbReference type="ARBA" id="ARBA00001946"/>
    </source>
</evidence>
<dbReference type="PANTHER" id="PTHR11839">
    <property type="entry name" value="UDP/ADP-SUGAR PYROPHOSPHATASE"/>
    <property type="match status" value="1"/>
</dbReference>
<dbReference type="GO" id="GO:0019693">
    <property type="term" value="P:ribose phosphate metabolic process"/>
    <property type="evidence" value="ECO:0007669"/>
    <property type="project" value="TreeGrafter"/>
</dbReference>
<dbReference type="InterPro" id="IPR020084">
    <property type="entry name" value="NUDIX_hydrolase_CS"/>
</dbReference>
<comment type="similarity">
    <text evidence="3">Belongs to the Nudix hydrolase family.</text>
</comment>
<dbReference type="InterPro" id="IPR000086">
    <property type="entry name" value="NUDIX_hydrolase_dom"/>
</dbReference>
<comment type="cofactor">
    <cofactor evidence="1">
        <name>Mg(2+)</name>
        <dbReference type="ChEBI" id="CHEBI:18420"/>
    </cofactor>
</comment>
<dbReference type="Pfam" id="PF00293">
    <property type="entry name" value="NUDIX"/>
    <property type="match status" value="1"/>
</dbReference>
<dbReference type="EMBL" id="FOGJ01000001">
    <property type="protein sequence ID" value="SER02918.1"/>
    <property type="molecule type" value="Genomic_DNA"/>
</dbReference>
<dbReference type="RefSeq" id="WP_074753804.1">
    <property type="nucleotide sequence ID" value="NZ_FOGJ01000001.1"/>
</dbReference>
<evidence type="ECO:0000313" key="6">
    <source>
        <dbReference type="Proteomes" id="UP000182584"/>
    </source>
</evidence>
<dbReference type="GO" id="GO:0006753">
    <property type="term" value="P:nucleoside phosphate metabolic process"/>
    <property type="evidence" value="ECO:0007669"/>
    <property type="project" value="TreeGrafter"/>
</dbReference>
<dbReference type="PRINTS" id="PR00502">
    <property type="entry name" value="NUDIXFAMILY"/>
</dbReference>
<dbReference type="PANTHER" id="PTHR11839:SF18">
    <property type="entry name" value="NUDIX HYDROLASE DOMAIN-CONTAINING PROTEIN"/>
    <property type="match status" value="1"/>
</dbReference>
<evidence type="ECO:0000256" key="2">
    <source>
        <dbReference type="ARBA" id="ARBA00022801"/>
    </source>
</evidence>
<name>A0A1H9KV33_BUTFI</name>
<dbReference type="InterPro" id="IPR020476">
    <property type="entry name" value="Nudix_hydrolase"/>
</dbReference>
<gene>
    <name evidence="5" type="ORF">SAMN04487884_101178</name>
</gene>
<accession>A0A1H9KV33</accession>
<keyword evidence="2 3" id="KW-0378">Hydrolase</keyword>
<dbReference type="AlphaFoldDB" id="A0A1H9KV33"/>
<dbReference type="Gene3D" id="3.90.79.10">
    <property type="entry name" value="Nucleoside Triphosphate Pyrophosphohydrolase"/>
    <property type="match status" value="1"/>
</dbReference>
<dbReference type="Proteomes" id="UP000182584">
    <property type="component" value="Unassembled WGS sequence"/>
</dbReference>
<sequence>MQYKSIKKLEQGKFITRYDVEYETIDHEKKIYEIISRNSDIKDEDDLHNNDPDAVVLIIQDESHERLLINKEFRLAVDDWVYNFPAGLIDPGETADQAAKRELWEETGLELISIDDHIGRSYSAVGFSNEVNVCVVGTARGEFRKSTSSVEEIEPGWYTKAQVRELLKTQPFAARTQAYAYLWSKE</sequence>
<evidence type="ECO:0000313" key="5">
    <source>
        <dbReference type="EMBL" id="SER02918.1"/>
    </source>
</evidence>
<dbReference type="InterPro" id="IPR015797">
    <property type="entry name" value="NUDIX_hydrolase-like_dom_sf"/>
</dbReference>
<feature type="domain" description="Nudix hydrolase" evidence="4">
    <location>
        <begin position="50"/>
        <end position="180"/>
    </location>
</feature>
<dbReference type="CDD" id="cd03424">
    <property type="entry name" value="NUDIX_ADPRase_Nudt5_UGPPase_Nudt14"/>
    <property type="match status" value="1"/>
</dbReference>
<dbReference type="eggNOG" id="COG0494">
    <property type="taxonomic scope" value="Bacteria"/>
</dbReference>
<dbReference type="SUPFAM" id="SSF55811">
    <property type="entry name" value="Nudix"/>
    <property type="match status" value="1"/>
</dbReference>
<evidence type="ECO:0000256" key="3">
    <source>
        <dbReference type="RuleBase" id="RU003476"/>
    </source>
</evidence>
<dbReference type="OrthoDB" id="9788922at2"/>
<dbReference type="GO" id="GO:0016462">
    <property type="term" value="F:pyrophosphatase activity"/>
    <property type="evidence" value="ECO:0007669"/>
    <property type="project" value="UniProtKB-ARBA"/>
</dbReference>
<proteinExistence type="inferred from homology"/>
<dbReference type="PROSITE" id="PS51462">
    <property type="entry name" value="NUDIX"/>
    <property type="match status" value="1"/>
</dbReference>
<reference evidence="5 6" key="1">
    <citation type="submission" date="2016-10" db="EMBL/GenBank/DDBJ databases">
        <authorList>
            <person name="de Groot N.N."/>
        </authorList>
    </citation>
    <scope>NUCLEOTIDE SEQUENCE [LARGE SCALE GENOMIC DNA]</scope>
    <source>
        <strain evidence="5 6">AR40</strain>
    </source>
</reference>
<protein>
    <submittedName>
        <fullName evidence="5">ADP-ribose pyrophosphatase</fullName>
    </submittedName>
</protein>
<dbReference type="PROSITE" id="PS00893">
    <property type="entry name" value="NUDIX_BOX"/>
    <property type="match status" value="1"/>
</dbReference>
<organism evidence="5 6">
    <name type="scientific">Butyrivibrio fibrisolvens</name>
    <dbReference type="NCBI Taxonomy" id="831"/>
    <lineage>
        <taxon>Bacteria</taxon>
        <taxon>Bacillati</taxon>
        <taxon>Bacillota</taxon>
        <taxon>Clostridia</taxon>
        <taxon>Lachnospirales</taxon>
        <taxon>Lachnospiraceae</taxon>
        <taxon>Butyrivibrio</taxon>
    </lineage>
</organism>
<evidence type="ECO:0000259" key="4">
    <source>
        <dbReference type="PROSITE" id="PS51462"/>
    </source>
</evidence>